<feature type="region of interest" description="Disordered" evidence="9">
    <location>
        <begin position="1"/>
        <end position="93"/>
    </location>
</feature>
<feature type="transmembrane region" description="Helical" evidence="10">
    <location>
        <begin position="372"/>
        <end position="390"/>
    </location>
</feature>
<feature type="region of interest" description="Disordered" evidence="9">
    <location>
        <begin position="744"/>
        <end position="817"/>
    </location>
</feature>
<comment type="similarity">
    <text evidence="2 8">Belongs to the cation diffusion facilitator (CDF) transporter (TC 2.A.4) family. SLC30A subfamily.</text>
</comment>
<dbReference type="InterPro" id="IPR027469">
    <property type="entry name" value="Cation_efflux_TMD_sf"/>
</dbReference>
<dbReference type="GO" id="GO:0005789">
    <property type="term" value="C:endoplasmic reticulum membrane"/>
    <property type="evidence" value="ECO:0007669"/>
    <property type="project" value="UniProtKB-SubCell"/>
</dbReference>
<feature type="transmembrane region" description="Helical" evidence="10">
    <location>
        <begin position="646"/>
        <end position="671"/>
    </location>
</feature>
<evidence type="ECO:0000256" key="5">
    <source>
        <dbReference type="ARBA" id="ARBA00022989"/>
    </source>
</evidence>
<evidence type="ECO:0000313" key="12">
    <source>
        <dbReference type="EMBL" id="ODM22460.1"/>
    </source>
</evidence>
<feature type="compositionally biased region" description="Basic residues" evidence="9">
    <location>
        <begin position="20"/>
        <end position="32"/>
    </location>
</feature>
<feature type="transmembrane region" description="Helical" evidence="10">
    <location>
        <begin position="677"/>
        <end position="695"/>
    </location>
</feature>
<dbReference type="PANTHER" id="PTHR45755:SF4">
    <property type="entry name" value="ZINC TRANSPORTER 7"/>
    <property type="match status" value="1"/>
</dbReference>
<reference evidence="12 13" key="1">
    <citation type="journal article" date="2016" name="BMC Genomics">
        <title>Comparative genomic and transcriptomic analyses of the Fuzhuan brick tea-fermentation fungus Aspergillus cristatus.</title>
        <authorList>
            <person name="Ge Y."/>
            <person name="Wang Y."/>
            <person name="Liu Y."/>
            <person name="Tan Y."/>
            <person name="Ren X."/>
            <person name="Zhang X."/>
            <person name="Hyde K.D."/>
            <person name="Liu Y."/>
            <person name="Liu Z."/>
        </authorList>
    </citation>
    <scope>NUCLEOTIDE SEQUENCE [LARGE SCALE GENOMIC DNA]</scope>
    <source>
        <strain evidence="12 13">GZAAS20.1005</strain>
    </source>
</reference>
<keyword evidence="5 10" id="KW-1133">Transmembrane helix</keyword>
<feature type="transmembrane region" description="Helical" evidence="10">
    <location>
        <begin position="225"/>
        <end position="246"/>
    </location>
</feature>
<keyword evidence="3 8" id="KW-0813">Transport</keyword>
<feature type="compositionally biased region" description="Basic residues" evidence="9">
    <location>
        <begin position="749"/>
        <end position="761"/>
    </location>
</feature>
<comment type="caution">
    <text evidence="12">The sequence shown here is derived from an EMBL/GenBank/DDBJ whole genome shotgun (WGS) entry which is preliminary data.</text>
</comment>
<evidence type="ECO:0000256" key="4">
    <source>
        <dbReference type="ARBA" id="ARBA00022692"/>
    </source>
</evidence>
<dbReference type="Proteomes" id="UP000094569">
    <property type="component" value="Unassembled WGS sequence"/>
</dbReference>
<dbReference type="STRING" id="573508.A0A1E3BNB2"/>
<feature type="transmembrane region" description="Helical" evidence="10">
    <location>
        <begin position="530"/>
        <end position="548"/>
    </location>
</feature>
<accession>A0A1E3BNB2</accession>
<dbReference type="VEuPathDB" id="FungiDB:SI65_00048"/>
<dbReference type="Pfam" id="PF01545">
    <property type="entry name" value="Cation_efflux"/>
    <property type="match status" value="1"/>
</dbReference>
<feature type="transmembrane region" description="Helical" evidence="10">
    <location>
        <begin position="569"/>
        <end position="588"/>
    </location>
</feature>
<dbReference type="GO" id="GO:1904257">
    <property type="term" value="P:zinc ion import into Golgi lumen"/>
    <property type="evidence" value="ECO:0007669"/>
    <property type="project" value="TreeGrafter"/>
</dbReference>
<dbReference type="InterPro" id="IPR045316">
    <property type="entry name" value="Msc2-like"/>
</dbReference>
<evidence type="ECO:0000256" key="1">
    <source>
        <dbReference type="ARBA" id="ARBA00004141"/>
    </source>
</evidence>
<dbReference type="InterPro" id="IPR058533">
    <property type="entry name" value="Cation_efflux_TM"/>
</dbReference>
<dbReference type="EMBL" id="JXNT01000001">
    <property type="protein sequence ID" value="ODM22460.1"/>
    <property type="molecule type" value="Genomic_DNA"/>
</dbReference>
<name>A0A1E3BNB2_ASPCR</name>
<keyword evidence="4 10" id="KW-0812">Transmembrane</keyword>
<feature type="transmembrane region" description="Helical" evidence="10">
    <location>
        <begin position="292"/>
        <end position="309"/>
    </location>
</feature>
<evidence type="ECO:0000256" key="9">
    <source>
        <dbReference type="SAM" id="MobiDB-lite"/>
    </source>
</evidence>
<evidence type="ECO:0000256" key="7">
    <source>
        <dbReference type="ARBA" id="ARBA00023136"/>
    </source>
</evidence>
<organism evidence="12 13">
    <name type="scientific">Aspergillus cristatus</name>
    <name type="common">Chinese Fuzhuan brick tea-fermentation fungus</name>
    <name type="synonym">Eurotium cristatum</name>
    <dbReference type="NCBI Taxonomy" id="573508"/>
    <lineage>
        <taxon>Eukaryota</taxon>
        <taxon>Fungi</taxon>
        <taxon>Dikarya</taxon>
        <taxon>Ascomycota</taxon>
        <taxon>Pezizomycotina</taxon>
        <taxon>Eurotiomycetes</taxon>
        <taxon>Eurotiomycetidae</taxon>
        <taxon>Eurotiales</taxon>
        <taxon>Aspergillaceae</taxon>
        <taxon>Aspergillus</taxon>
        <taxon>Aspergillus subgen. Aspergillus</taxon>
    </lineage>
</organism>
<evidence type="ECO:0000256" key="8">
    <source>
        <dbReference type="RuleBase" id="RU369017"/>
    </source>
</evidence>
<keyword evidence="6 8" id="KW-0406">Ion transport</keyword>
<dbReference type="SUPFAM" id="SSF161111">
    <property type="entry name" value="Cation efflux protein transmembrane domain-like"/>
    <property type="match status" value="1"/>
</dbReference>
<feature type="transmembrane region" description="Helical" evidence="10">
    <location>
        <begin position="267"/>
        <end position="286"/>
    </location>
</feature>
<evidence type="ECO:0000256" key="6">
    <source>
        <dbReference type="ARBA" id="ARBA00023065"/>
    </source>
</evidence>
<feature type="compositionally biased region" description="Basic and acidic residues" evidence="9">
    <location>
        <begin position="798"/>
        <end position="817"/>
    </location>
</feature>
<dbReference type="AlphaFoldDB" id="A0A1E3BNB2"/>
<dbReference type="NCBIfam" id="TIGR01297">
    <property type="entry name" value="CDF"/>
    <property type="match status" value="1"/>
</dbReference>
<feature type="transmembrane region" description="Helical" evidence="10">
    <location>
        <begin position="499"/>
        <end position="518"/>
    </location>
</feature>
<dbReference type="PANTHER" id="PTHR45755">
    <property type="match status" value="1"/>
</dbReference>
<keyword evidence="8" id="KW-0256">Endoplasmic reticulum</keyword>
<feature type="transmembrane region" description="Helical" evidence="10">
    <location>
        <begin position="345"/>
        <end position="366"/>
    </location>
</feature>
<evidence type="ECO:0000256" key="10">
    <source>
        <dbReference type="SAM" id="Phobius"/>
    </source>
</evidence>
<dbReference type="GO" id="GO:0006882">
    <property type="term" value="P:intracellular zinc ion homeostasis"/>
    <property type="evidence" value="ECO:0007669"/>
    <property type="project" value="InterPro"/>
</dbReference>
<feature type="domain" description="Cation efflux protein transmembrane" evidence="11">
    <location>
        <begin position="499"/>
        <end position="703"/>
    </location>
</feature>
<feature type="compositionally biased region" description="Pro residues" evidence="9">
    <location>
        <begin position="42"/>
        <end position="56"/>
    </location>
</feature>
<protein>
    <recommendedName>
        <fullName evidence="8">Zinc transporter</fullName>
    </recommendedName>
</protein>
<evidence type="ECO:0000259" key="11">
    <source>
        <dbReference type="Pfam" id="PF01545"/>
    </source>
</evidence>
<comment type="subcellular location">
    <subcellularLocation>
        <location evidence="8">Endoplasmic reticulum membrane</location>
        <topology evidence="8">Multi-pass membrane protein</topology>
    </subcellularLocation>
    <subcellularLocation>
        <location evidence="1">Membrane</location>
        <topology evidence="1">Multi-pass membrane protein</topology>
    </subcellularLocation>
</comment>
<dbReference type="Gene3D" id="1.20.1510.10">
    <property type="entry name" value="Cation efflux protein transmembrane domain"/>
    <property type="match status" value="1"/>
</dbReference>
<keyword evidence="13" id="KW-1185">Reference proteome</keyword>
<dbReference type="GO" id="GO:0005794">
    <property type="term" value="C:Golgi apparatus"/>
    <property type="evidence" value="ECO:0007669"/>
    <property type="project" value="TreeGrafter"/>
</dbReference>
<dbReference type="OrthoDB" id="78669at2759"/>
<feature type="compositionally biased region" description="Polar residues" evidence="9">
    <location>
        <begin position="1"/>
        <end position="11"/>
    </location>
</feature>
<proteinExistence type="inferred from homology"/>
<evidence type="ECO:0000256" key="3">
    <source>
        <dbReference type="ARBA" id="ARBA00022448"/>
    </source>
</evidence>
<evidence type="ECO:0000256" key="2">
    <source>
        <dbReference type="ARBA" id="ARBA00008873"/>
    </source>
</evidence>
<feature type="transmembrane region" description="Helical" evidence="10">
    <location>
        <begin position="600"/>
        <end position="621"/>
    </location>
</feature>
<evidence type="ECO:0000313" key="13">
    <source>
        <dbReference type="Proteomes" id="UP000094569"/>
    </source>
</evidence>
<dbReference type="GO" id="GO:0005385">
    <property type="term" value="F:zinc ion transmembrane transporter activity"/>
    <property type="evidence" value="ECO:0007669"/>
    <property type="project" value="UniProtKB-UniRule"/>
</dbReference>
<gene>
    <name evidence="12" type="ORF">SI65_00048</name>
</gene>
<keyword evidence="7 10" id="KW-0472">Membrane</keyword>
<dbReference type="FunFam" id="1.20.1510.10:FF:000014">
    <property type="entry name" value="Cation efflux protein/ zinc transporter"/>
    <property type="match status" value="1"/>
</dbReference>
<comment type="function">
    <text evidence="8">Functions as a zinc transporter.</text>
</comment>
<feature type="compositionally biased region" description="Basic residues" evidence="9">
    <location>
        <begin position="783"/>
        <end position="797"/>
    </location>
</feature>
<dbReference type="InterPro" id="IPR002524">
    <property type="entry name" value="Cation_efflux"/>
</dbReference>
<sequence length="873" mass="93638">MSTGTPVSSADANPPASKAGHGHSRSRGHSRSTRYAQVPNPIAVPSPLPPVQPFSPQPVVGAAYSNGHASRPSWHGHHHSHSQGSVHYDQWTPSPVTTVFEDHRMESNHEPDTPALLVEPEKSKGNEILTGFLIALPWIALSWFSTQYTQSTTLESPVDDVDGITASAYLEGIGSKACALTAGILVLWGCGEAALKGQGLSLAALPKLSGSIASSAFIRACSIGLPVYAGLGIGGFLVAFALSLAFASGIPTVASNTGQERFGQKKLTIGLLAIVVLFSLFGSGSSLDEQPFMGYVALLVAVFVIRPPFVADLPGSTSEIAPDPLSPRKSSEAGLSSDTPSDNALVNLLSGVLLALATVIVSGIPSPGGIDLIYFGLTTGAFAVSFLYSLSSGIRSPQKLGHAVGASAASLFCSPSFQSDLFTVYVSRCVIAAVSVLAARFDDRHLRLEAHSHNHTHHNHHAHSHSHKEPSRVTKMILHFCEPYPLLYSILKESDSRRIFYFMTLNFGFMMVQLSYGFLTGSLGLLSDSIHMFFDCLALVVGLCAAVMSKWPPNSRFPYGYGKVDTLSGFANGIFLMIISVEIIYEAVERLSSGSEMNRIGELLVVSVAGLLVNLVGIMAFEHGHAHHGHDHGHGHCHGNENMHGIFLHILADTLGSVAVVISTILVHYSGWAGYDPIASCLIAILIFASAVPLVSSTAKSLLLTLPADVEYNLRDTLGGVSAIRGVVGYTVPKFWLDDTNASGDDHGHHHHEHSHSHSHSHGHDHGHGHNRSHSHSHDHGHGHSHSHNHSHHSHHSHCADHDHDHHDHDHDHDNHNPHVLGVIHVIASRGADLEDVRQRTIDFLREKNMNITVQVEREGDGRCWCGGGNKTS</sequence>
<dbReference type="GO" id="GO:0031410">
    <property type="term" value="C:cytoplasmic vesicle"/>
    <property type="evidence" value="ECO:0007669"/>
    <property type="project" value="TreeGrafter"/>
</dbReference>